<comment type="caution">
    <text evidence="3">The sequence shown here is derived from an EMBL/GenBank/DDBJ whole genome shotgun (WGS) entry which is preliminary data.</text>
</comment>
<feature type="signal peptide" evidence="1">
    <location>
        <begin position="1"/>
        <end position="25"/>
    </location>
</feature>
<dbReference type="Proteomes" id="UP001549313">
    <property type="component" value="Unassembled WGS sequence"/>
</dbReference>
<sequence length="374" mass="40810">MHRFHSPRFAALLLLIASAAGTACSAEPEKDRAPAGGPTAAATRQIMSAVEPEVERLMTDPGYRAVSGVVYFRGRAQTFHFGVLPSGRRPDDRTLYEVASITKTYTGLLLAQAVRDGKVELDVPVSAYLPEIDPARLARDGQDVTLRHLATHTSGLPVFLTCDEGDMPDPARIACLEAHDDRDFLTRLARVDLLSEPGRTYLYSSVGSRLIGLVLERRYGASYEDLLQRFVFARTGETDVHCRIGPQDQARLATPEGIGPGCNGGSGLIASTADIARYLAFYLSGGNDLVVQATTPLVQQGQWGRAYQWNTYRPDTEGMLYHGGGAFNTSSWVSIYPREGMGVFLTTPHVASDAQEELNERANAIVARLRRLPE</sequence>
<dbReference type="RefSeq" id="WP_354087452.1">
    <property type="nucleotide sequence ID" value="NZ_JBEPTF010000001.1"/>
</dbReference>
<keyword evidence="3" id="KW-0645">Protease</keyword>
<dbReference type="PROSITE" id="PS51257">
    <property type="entry name" value="PROKAR_LIPOPROTEIN"/>
    <property type="match status" value="1"/>
</dbReference>
<name>A0ABV2R7G2_9CAUL</name>
<proteinExistence type="predicted"/>
<dbReference type="GO" id="GO:0009002">
    <property type="term" value="F:serine-type D-Ala-D-Ala carboxypeptidase activity"/>
    <property type="evidence" value="ECO:0007669"/>
    <property type="project" value="UniProtKB-EC"/>
</dbReference>
<dbReference type="SUPFAM" id="SSF56601">
    <property type="entry name" value="beta-lactamase/transpeptidase-like"/>
    <property type="match status" value="1"/>
</dbReference>
<dbReference type="Pfam" id="PF00144">
    <property type="entry name" value="Beta-lactamase"/>
    <property type="match status" value="1"/>
</dbReference>
<keyword evidence="3" id="KW-0121">Carboxypeptidase</keyword>
<evidence type="ECO:0000259" key="2">
    <source>
        <dbReference type="Pfam" id="PF00144"/>
    </source>
</evidence>
<dbReference type="PANTHER" id="PTHR43283">
    <property type="entry name" value="BETA-LACTAMASE-RELATED"/>
    <property type="match status" value="1"/>
</dbReference>
<feature type="chain" id="PRO_5045886211" evidence="1">
    <location>
        <begin position="26"/>
        <end position="374"/>
    </location>
</feature>
<gene>
    <name evidence="3" type="ORF">ABIE19_000416</name>
</gene>
<dbReference type="EMBL" id="JBEPTF010000001">
    <property type="protein sequence ID" value="MET4682507.1"/>
    <property type="molecule type" value="Genomic_DNA"/>
</dbReference>
<protein>
    <submittedName>
        <fullName evidence="3">D-alanyl-D-alanine-carboxypeptidase/D-alanyl-D-alanine-endopeptidase</fullName>
        <ecNumber evidence="3">3.4.16.4</ecNumber>
        <ecNumber evidence="3">3.4.21.-</ecNumber>
    </submittedName>
</protein>
<keyword evidence="4" id="KW-1185">Reference proteome</keyword>
<dbReference type="InterPro" id="IPR012338">
    <property type="entry name" value="Beta-lactam/transpept-like"/>
</dbReference>
<dbReference type="EC" id="3.4.21.-" evidence="3"/>
<keyword evidence="1" id="KW-0732">Signal</keyword>
<evidence type="ECO:0000313" key="4">
    <source>
        <dbReference type="Proteomes" id="UP001549313"/>
    </source>
</evidence>
<feature type="domain" description="Beta-lactamase-related" evidence="2">
    <location>
        <begin position="54"/>
        <end position="363"/>
    </location>
</feature>
<keyword evidence="3" id="KW-0378">Hydrolase</keyword>
<dbReference type="Gene3D" id="3.40.710.10">
    <property type="entry name" value="DD-peptidase/beta-lactamase superfamily"/>
    <property type="match status" value="1"/>
</dbReference>
<accession>A0ABV2R7G2</accession>
<dbReference type="InterPro" id="IPR050789">
    <property type="entry name" value="Diverse_Enzym_Activities"/>
</dbReference>
<evidence type="ECO:0000313" key="3">
    <source>
        <dbReference type="EMBL" id="MET4682507.1"/>
    </source>
</evidence>
<dbReference type="EC" id="3.4.16.4" evidence="3"/>
<reference evidence="3 4" key="1">
    <citation type="submission" date="2024-06" db="EMBL/GenBank/DDBJ databases">
        <title>Sorghum-associated microbial communities from plants grown in Nebraska, USA.</title>
        <authorList>
            <person name="Schachtman D."/>
        </authorList>
    </citation>
    <scope>NUCLEOTIDE SEQUENCE [LARGE SCALE GENOMIC DNA]</scope>
    <source>
        <strain evidence="3 4">2814</strain>
    </source>
</reference>
<dbReference type="InterPro" id="IPR001466">
    <property type="entry name" value="Beta-lactam-related"/>
</dbReference>
<organism evidence="3 4">
    <name type="scientific">Brevundimonas faecalis</name>
    <dbReference type="NCBI Taxonomy" id="947378"/>
    <lineage>
        <taxon>Bacteria</taxon>
        <taxon>Pseudomonadati</taxon>
        <taxon>Pseudomonadota</taxon>
        <taxon>Alphaproteobacteria</taxon>
        <taxon>Caulobacterales</taxon>
        <taxon>Caulobacteraceae</taxon>
        <taxon>Brevundimonas</taxon>
    </lineage>
</organism>
<evidence type="ECO:0000256" key="1">
    <source>
        <dbReference type="SAM" id="SignalP"/>
    </source>
</evidence>